<protein>
    <recommendedName>
        <fullName evidence="3">RNA polymerase Rpb7-like N-terminal domain-containing protein</fullName>
    </recommendedName>
</protein>
<dbReference type="OrthoDB" id="2186683at2759"/>
<dbReference type="VEuPathDB" id="MicrosporidiaDB:H312_01282"/>
<evidence type="ECO:0008006" key="3">
    <source>
        <dbReference type="Google" id="ProtNLM"/>
    </source>
</evidence>
<proteinExistence type="predicted"/>
<keyword evidence="2" id="KW-1185">Reference proteome</keyword>
<name>A0A059F2T5_9MICR</name>
<accession>A0A059F2T5</accession>
<evidence type="ECO:0000313" key="1">
    <source>
        <dbReference type="EMBL" id="KCZ81286.1"/>
    </source>
</evidence>
<dbReference type="HOGENOM" id="CLU_1927079_0_0_1"/>
<dbReference type="AlphaFoldDB" id="A0A059F2T5"/>
<gene>
    <name evidence="1" type="ORF">H312_01282</name>
</gene>
<dbReference type="Proteomes" id="UP000030655">
    <property type="component" value="Unassembled WGS sequence"/>
</dbReference>
<dbReference type="EMBL" id="KK365145">
    <property type="protein sequence ID" value="KCZ81286.1"/>
    <property type="molecule type" value="Genomic_DNA"/>
</dbReference>
<reference evidence="1 2" key="2">
    <citation type="submission" date="2014-03" db="EMBL/GenBank/DDBJ databases">
        <title>The Genome Sequence of Anncaliia algerae insect isolate PRA339.</title>
        <authorList>
            <consortium name="The Broad Institute Genome Sequencing Platform"/>
            <consortium name="The Broad Institute Genome Sequencing Center for Infectious Disease"/>
            <person name="Cuomo C."/>
            <person name="Becnel J."/>
            <person name="Sanscrainte N."/>
            <person name="Walker B."/>
            <person name="Young S.K."/>
            <person name="Zeng Q."/>
            <person name="Gargeya S."/>
            <person name="Fitzgerald M."/>
            <person name="Haas B."/>
            <person name="Abouelleil A."/>
            <person name="Alvarado L."/>
            <person name="Arachchi H.M."/>
            <person name="Berlin A.M."/>
            <person name="Chapman S.B."/>
            <person name="Dewar J."/>
            <person name="Goldberg J."/>
            <person name="Griggs A."/>
            <person name="Gujja S."/>
            <person name="Hansen M."/>
            <person name="Howarth C."/>
            <person name="Imamovic A."/>
            <person name="Larimer J."/>
            <person name="McCowan C."/>
            <person name="Murphy C."/>
            <person name="Neiman D."/>
            <person name="Pearson M."/>
            <person name="Priest M."/>
            <person name="Roberts A."/>
            <person name="Saif S."/>
            <person name="Shea T."/>
            <person name="Sisk P."/>
            <person name="Sykes S."/>
            <person name="Wortman J."/>
            <person name="Nusbaum C."/>
            <person name="Birren B."/>
        </authorList>
    </citation>
    <scope>NUCLEOTIDE SEQUENCE [LARGE SCALE GENOMIC DNA]</scope>
    <source>
        <strain evidence="1 2">PRA339</strain>
    </source>
</reference>
<reference evidence="2" key="1">
    <citation type="submission" date="2013-02" db="EMBL/GenBank/DDBJ databases">
        <authorList>
            <consortium name="The Broad Institute Genome Sequencing Platform"/>
            <person name="Cuomo C."/>
            <person name="Becnel J."/>
            <person name="Sanscrainte N."/>
            <person name="Walker B."/>
            <person name="Young S.K."/>
            <person name="Zeng Q."/>
            <person name="Gargeya S."/>
            <person name="Fitzgerald M."/>
            <person name="Haas B."/>
            <person name="Abouelleil A."/>
            <person name="Alvarado L."/>
            <person name="Arachchi H.M."/>
            <person name="Berlin A.M."/>
            <person name="Chapman S.B."/>
            <person name="Dewar J."/>
            <person name="Goldberg J."/>
            <person name="Griggs A."/>
            <person name="Gujja S."/>
            <person name="Hansen M."/>
            <person name="Howarth C."/>
            <person name="Imamovic A."/>
            <person name="Larimer J."/>
            <person name="McCowan C."/>
            <person name="Murphy C."/>
            <person name="Neiman D."/>
            <person name="Pearson M."/>
            <person name="Priest M."/>
            <person name="Roberts A."/>
            <person name="Saif S."/>
            <person name="Shea T."/>
            <person name="Sisk P."/>
            <person name="Sykes S."/>
            <person name="Wortman J."/>
            <person name="Nusbaum C."/>
            <person name="Birren B."/>
        </authorList>
    </citation>
    <scope>NUCLEOTIDE SEQUENCE [LARGE SCALE GENOMIC DNA]</scope>
    <source>
        <strain evidence="2">PRA339</strain>
    </source>
</reference>
<evidence type="ECO:0000313" key="2">
    <source>
        <dbReference type="Proteomes" id="UP000030655"/>
    </source>
</evidence>
<sequence length="131" mass="15141">MILNFKKCEVRINIELNPKHVLQPEVAINKYLEKLLLRHTSILRGIPITFEILEMATKGIIDNVTMNIYLPAKIRFHLLVLNVNDEVECTDGLALGLFKTKINNNFNYNGKILIKSFYEENDLLKIEGNEI</sequence>
<organism evidence="1 2">
    <name type="scientific">Anncaliia algerae PRA339</name>
    <dbReference type="NCBI Taxonomy" id="1288291"/>
    <lineage>
        <taxon>Eukaryota</taxon>
        <taxon>Fungi</taxon>
        <taxon>Fungi incertae sedis</taxon>
        <taxon>Microsporidia</taxon>
        <taxon>Tubulinosematoidea</taxon>
        <taxon>Tubulinosematidae</taxon>
        <taxon>Anncaliia</taxon>
    </lineage>
</organism>